<evidence type="ECO:0000256" key="2">
    <source>
        <dbReference type="ARBA" id="ARBA00022448"/>
    </source>
</evidence>
<evidence type="ECO:0000256" key="4">
    <source>
        <dbReference type="ARBA" id="ARBA00022519"/>
    </source>
</evidence>
<comment type="similarity">
    <text evidence="8 9">Belongs to the TRAP transporter small permease family.</text>
</comment>
<feature type="transmembrane region" description="Helical" evidence="9">
    <location>
        <begin position="132"/>
        <end position="156"/>
    </location>
</feature>
<evidence type="ECO:0000256" key="7">
    <source>
        <dbReference type="ARBA" id="ARBA00023136"/>
    </source>
</evidence>
<keyword evidence="6 9" id="KW-1133">Transmembrane helix</keyword>
<feature type="transmembrane region" description="Helical" evidence="9">
    <location>
        <begin position="20"/>
        <end position="42"/>
    </location>
</feature>
<keyword evidence="5 9" id="KW-0812">Transmembrane</keyword>
<evidence type="ECO:0000256" key="9">
    <source>
        <dbReference type="RuleBase" id="RU369079"/>
    </source>
</evidence>
<keyword evidence="2 9" id="KW-0813">Transport</keyword>
<comment type="subunit">
    <text evidence="9">The complex comprises the extracytoplasmic solute receptor protein and the two transmembrane proteins.</text>
</comment>
<evidence type="ECO:0000256" key="8">
    <source>
        <dbReference type="ARBA" id="ARBA00038436"/>
    </source>
</evidence>
<sequence>MRSSSARHIFEWLRSRAENIACAMLAAMFVAFMLQIAFRYLLNLPIGWTHELSVVLWIWLVLFGSAFVVRESEEIRFDLIYGPATDRARRVMGFITAAALIVLFGVSLPAVIDYVTFMKVEKSAYMKIRFDYLYSIYIVFAVAMIVRYIWIAWLAVRGQAPEAYDPTKASSGV</sequence>
<dbReference type="Proteomes" id="UP000601789">
    <property type="component" value="Unassembled WGS sequence"/>
</dbReference>
<dbReference type="PANTHER" id="PTHR35011">
    <property type="entry name" value="2,3-DIKETO-L-GULONATE TRAP TRANSPORTER SMALL PERMEASE PROTEIN YIAM"/>
    <property type="match status" value="1"/>
</dbReference>
<proteinExistence type="inferred from homology"/>
<evidence type="ECO:0000259" key="10">
    <source>
        <dbReference type="Pfam" id="PF04290"/>
    </source>
</evidence>
<gene>
    <name evidence="11" type="ORF">IOD40_16660</name>
</gene>
<feature type="transmembrane region" description="Helical" evidence="9">
    <location>
        <begin position="91"/>
        <end position="112"/>
    </location>
</feature>
<dbReference type="PANTHER" id="PTHR35011:SF2">
    <property type="entry name" value="2,3-DIKETO-L-GULONATE TRAP TRANSPORTER SMALL PERMEASE PROTEIN YIAM"/>
    <property type="match status" value="1"/>
</dbReference>
<dbReference type="InterPro" id="IPR055348">
    <property type="entry name" value="DctQ"/>
</dbReference>
<reference evidence="11 12" key="1">
    <citation type="submission" date="2020-10" db="EMBL/GenBank/DDBJ databases">
        <title>Aquamicrobium zhengzhouensis sp. nov., a exopolysaccharide producing bacterium isolated from farmland soil.</title>
        <authorList>
            <person name="Wang X."/>
        </authorList>
    </citation>
    <scope>NUCLEOTIDE SEQUENCE [LARGE SCALE GENOMIC DNA]</scope>
    <source>
        <strain evidence="12">cd-1</strain>
    </source>
</reference>
<evidence type="ECO:0000256" key="3">
    <source>
        <dbReference type="ARBA" id="ARBA00022475"/>
    </source>
</evidence>
<evidence type="ECO:0000256" key="1">
    <source>
        <dbReference type="ARBA" id="ARBA00004429"/>
    </source>
</evidence>
<keyword evidence="4 9" id="KW-0997">Cell inner membrane</keyword>
<feature type="transmembrane region" description="Helical" evidence="9">
    <location>
        <begin position="54"/>
        <end position="70"/>
    </location>
</feature>
<comment type="function">
    <text evidence="9">Part of the tripartite ATP-independent periplasmic (TRAP) transport system.</text>
</comment>
<keyword evidence="3" id="KW-1003">Cell membrane</keyword>
<dbReference type="InterPro" id="IPR007387">
    <property type="entry name" value="TRAP_DctQ"/>
</dbReference>
<evidence type="ECO:0000256" key="5">
    <source>
        <dbReference type="ARBA" id="ARBA00022692"/>
    </source>
</evidence>
<accession>A0ABS0SG64</accession>
<dbReference type="EMBL" id="JADGMQ010000015">
    <property type="protein sequence ID" value="MBI1622295.1"/>
    <property type="molecule type" value="Genomic_DNA"/>
</dbReference>
<protein>
    <recommendedName>
        <fullName evidence="9">TRAP transporter small permease protein</fullName>
    </recommendedName>
</protein>
<organism evidence="11 12">
    <name type="scientific">Aquamicrobium zhengzhouense</name>
    <dbReference type="NCBI Taxonomy" id="2781738"/>
    <lineage>
        <taxon>Bacteria</taxon>
        <taxon>Pseudomonadati</taxon>
        <taxon>Pseudomonadota</taxon>
        <taxon>Alphaproteobacteria</taxon>
        <taxon>Hyphomicrobiales</taxon>
        <taxon>Phyllobacteriaceae</taxon>
        <taxon>Aquamicrobium</taxon>
    </lineage>
</organism>
<name>A0ABS0SG64_9HYPH</name>
<keyword evidence="7 9" id="KW-0472">Membrane</keyword>
<comment type="subcellular location">
    <subcellularLocation>
        <location evidence="1 9">Cell inner membrane</location>
        <topology evidence="1 9">Multi-pass membrane protein</topology>
    </subcellularLocation>
</comment>
<feature type="domain" description="Tripartite ATP-independent periplasmic transporters DctQ component" evidence="10">
    <location>
        <begin position="28"/>
        <end position="156"/>
    </location>
</feature>
<comment type="caution">
    <text evidence="11">The sequence shown here is derived from an EMBL/GenBank/DDBJ whole genome shotgun (WGS) entry which is preliminary data.</text>
</comment>
<evidence type="ECO:0000256" key="6">
    <source>
        <dbReference type="ARBA" id="ARBA00022989"/>
    </source>
</evidence>
<dbReference type="Pfam" id="PF04290">
    <property type="entry name" value="DctQ"/>
    <property type="match status" value="1"/>
</dbReference>
<dbReference type="RefSeq" id="WP_198477836.1">
    <property type="nucleotide sequence ID" value="NZ_JADGMQ010000015.1"/>
</dbReference>
<evidence type="ECO:0000313" key="12">
    <source>
        <dbReference type="Proteomes" id="UP000601789"/>
    </source>
</evidence>
<evidence type="ECO:0000313" key="11">
    <source>
        <dbReference type="EMBL" id="MBI1622295.1"/>
    </source>
</evidence>
<keyword evidence="12" id="KW-1185">Reference proteome</keyword>